<dbReference type="Pfam" id="PF01347">
    <property type="entry name" value="Vitellogenin_N"/>
    <property type="match status" value="1"/>
</dbReference>
<dbReference type="GO" id="GO:0005548">
    <property type="term" value="F:phospholipid transporter activity"/>
    <property type="evidence" value="ECO:0007669"/>
    <property type="project" value="InterPro"/>
</dbReference>
<evidence type="ECO:0000256" key="3">
    <source>
        <dbReference type="ARBA" id="ARBA00022729"/>
    </source>
</evidence>
<dbReference type="PROSITE" id="PS51211">
    <property type="entry name" value="VITELLOGENIN"/>
    <property type="match status" value="1"/>
</dbReference>
<evidence type="ECO:0000313" key="8">
    <source>
        <dbReference type="EMBL" id="CAL4123222.1"/>
    </source>
</evidence>
<comment type="caution">
    <text evidence="5">Lacks conserved residue(s) required for the propagation of feature annotation.</text>
</comment>
<evidence type="ECO:0000256" key="1">
    <source>
        <dbReference type="ARBA" id="ARBA00004240"/>
    </source>
</evidence>
<dbReference type="InterPro" id="IPR015816">
    <property type="entry name" value="Vitellinogen_b-sht_N"/>
</dbReference>
<feature type="chain" id="PRO_5043988097" description="Vitellogenin domain-containing protein" evidence="6">
    <location>
        <begin position="22"/>
        <end position="883"/>
    </location>
</feature>
<dbReference type="GO" id="GO:0016323">
    <property type="term" value="C:basolateral plasma membrane"/>
    <property type="evidence" value="ECO:0007669"/>
    <property type="project" value="TreeGrafter"/>
</dbReference>
<dbReference type="Proteomes" id="UP001497623">
    <property type="component" value="Unassembled WGS sequence"/>
</dbReference>
<dbReference type="InterPro" id="IPR015819">
    <property type="entry name" value="Lipid_transp_b-sht_shell"/>
</dbReference>
<dbReference type="AlphaFoldDB" id="A0AAV2RDH0"/>
<comment type="subcellular location">
    <subcellularLocation>
        <location evidence="1">Endoplasmic reticulum</location>
    </subcellularLocation>
</comment>
<feature type="domain" description="Vitellogenin" evidence="7">
    <location>
        <begin position="22"/>
        <end position="664"/>
    </location>
</feature>
<dbReference type="EMBL" id="CAXKWB010021505">
    <property type="protein sequence ID" value="CAL4123222.1"/>
    <property type="molecule type" value="Genomic_DNA"/>
</dbReference>
<dbReference type="GO" id="GO:0042157">
    <property type="term" value="P:lipoprotein metabolic process"/>
    <property type="evidence" value="ECO:0007669"/>
    <property type="project" value="TreeGrafter"/>
</dbReference>
<dbReference type="PANTHER" id="PTHR13024">
    <property type="entry name" value="MICROSOMAL TRIGLYCERIDE TRANSFER PROTEIN, LARGE SUBUNIT"/>
    <property type="match status" value="1"/>
</dbReference>
<evidence type="ECO:0000256" key="4">
    <source>
        <dbReference type="ARBA" id="ARBA00022824"/>
    </source>
</evidence>
<feature type="signal peptide" evidence="6">
    <location>
        <begin position="1"/>
        <end position="21"/>
    </location>
</feature>
<dbReference type="SUPFAM" id="SSF56968">
    <property type="entry name" value="Lipovitellin-phosvitin complex, beta-sheet shell regions"/>
    <property type="match status" value="1"/>
</dbReference>
<dbReference type="PANTHER" id="PTHR13024:SF0">
    <property type="entry name" value="MICROSOMAL TRIACYLGLYCEROL TRANSFER PROTEIN"/>
    <property type="match status" value="1"/>
</dbReference>
<dbReference type="Pfam" id="PF19444">
    <property type="entry name" value="MTP_lip_bd"/>
    <property type="match status" value="1"/>
</dbReference>
<dbReference type="GO" id="GO:0005794">
    <property type="term" value="C:Golgi apparatus"/>
    <property type="evidence" value="ECO:0007669"/>
    <property type="project" value="TreeGrafter"/>
</dbReference>
<dbReference type="Gene3D" id="2.30.230.10">
    <property type="entry name" value="Lipovitellin, beta-sheet shell regions, chain A"/>
    <property type="match status" value="1"/>
</dbReference>
<evidence type="ECO:0000313" key="9">
    <source>
        <dbReference type="Proteomes" id="UP001497623"/>
    </source>
</evidence>
<keyword evidence="2" id="KW-0813">Transport</keyword>
<keyword evidence="3 6" id="KW-0732">Signal</keyword>
<dbReference type="InterPro" id="IPR011030">
    <property type="entry name" value="Lipovitellin_superhlx_dom"/>
</dbReference>
<sequence length="883" mass="97858">MAPTGTLFLLPLLSLASYTRQFEVGTNYKFAYESSVLLNEPRPDPSPRDVGFKVELTAEVTPVWQHPSNGNEQILKLQVAKPQLGVKSRNDGSSDGLGFVQKTSRVNSYSMHPLYLHWSGGSIKKVYHVKDDELSMLNIKKGISSLLQIQTKDITQTEVDASGKCEVTYKMQGSNHLTKTKRNCRTVTPVLYHNQTNEALGADVESQVVTTYELGSDDKMILKATGTEMHFLRVNVRRQSGAEAMSTQLLEHKASEKINIKKHPGGTAAEAVKSIAKSLKQSLVADQLATKQDPKECILCKTLPDLINSFRKSLASSALATQSSAIAFIRIMRKVREGDEKTLEGVLKDTKNKKILPQLLDIYAAAQTVAAHKAAKKVLKFTGQIALPERYLMSLSLTTHPLEFVIQDLLKMSSKGLKNDKLFESLMLTIGTLTNTFTKIPGNAKKPVIAEVKKQILDQLNKCKDESCQMMYIRTLKNLKAPDTVDVLLTYAAGKEHKPAIYAARALQTMPQGFLKEKHLKKLERIFFQLERVHDSSVRAMSIDMLLRNSPSEKLIKDVLFTMSNPQSIKELNTVILTRIQDLAENNEKVNKILRKVLSDPQIGNYHILSQMGLSSAFSRPLAETQSANASFSSMLEINGGLLKRSTVDAFVQTKDSEMRLLSFGIFAGGMSMFGGSDAVDDGEDANAGIEITLLNNQLRPFIFFTGQGELMGHVWAGTGSERTTALQGSLLLQDHHEVKPLQNGLNADLILTGVISFDFAGQAEVSLWNQNSHSVVELGAALVVQGQARVDNSFVQTLVEFNTGAATQLNFVTDLEFSGKVLMCLKMIQPNFEVITNLRKLERIQGSNYHLKKYKRKTANVPGKTFVMNKKNTELCNEMANR</sequence>
<keyword evidence="9" id="KW-1185">Reference proteome</keyword>
<dbReference type="InterPro" id="IPR039988">
    <property type="entry name" value="MTTP"/>
</dbReference>
<name>A0AAV2RDH0_MEGNR</name>
<gene>
    <name evidence="8" type="ORF">MNOR_LOCUS23901</name>
</gene>
<evidence type="ECO:0000256" key="6">
    <source>
        <dbReference type="SAM" id="SignalP"/>
    </source>
</evidence>
<organism evidence="8 9">
    <name type="scientific">Meganyctiphanes norvegica</name>
    <name type="common">Northern krill</name>
    <name type="synonym">Thysanopoda norvegica</name>
    <dbReference type="NCBI Taxonomy" id="48144"/>
    <lineage>
        <taxon>Eukaryota</taxon>
        <taxon>Metazoa</taxon>
        <taxon>Ecdysozoa</taxon>
        <taxon>Arthropoda</taxon>
        <taxon>Crustacea</taxon>
        <taxon>Multicrustacea</taxon>
        <taxon>Malacostraca</taxon>
        <taxon>Eumalacostraca</taxon>
        <taxon>Eucarida</taxon>
        <taxon>Euphausiacea</taxon>
        <taxon>Euphausiidae</taxon>
        <taxon>Meganyctiphanes</taxon>
    </lineage>
</organism>
<dbReference type="GO" id="GO:0005783">
    <property type="term" value="C:endoplasmic reticulum"/>
    <property type="evidence" value="ECO:0007669"/>
    <property type="project" value="UniProtKB-SubCell"/>
</dbReference>
<dbReference type="SMART" id="SM00638">
    <property type="entry name" value="LPD_N"/>
    <property type="match status" value="1"/>
</dbReference>
<dbReference type="SUPFAM" id="SSF48431">
    <property type="entry name" value="Lipovitellin-phosvitin complex, superhelical domain"/>
    <property type="match status" value="1"/>
</dbReference>
<dbReference type="InterPro" id="IPR045811">
    <property type="entry name" value="MTP_lip-bd"/>
</dbReference>
<reference evidence="8 9" key="1">
    <citation type="submission" date="2024-05" db="EMBL/GenBank/DDBJ databases">
        <authorList>
            <person name="Wallberg A."/>
        </authorList>
    </citation>
    <scope>NUCLEOTIDE SEQUENCE [LARGE SCALE GENOMIC DNA]</scope>
</reference>
<evidence type="ECO:0000256" key="5">
    <source>
        <dbReference type="PROSITE-ProRule" id="PRU00557"/>
    </source>
</evidence>
<dbReference type="Gene3D" id="1.25.10.20">
    <property type="entry name" value="Vitellinogen, superhelical"/>
    <property type="match status" value="1"/>
</dbReference>
<evidence type="ECO:0000259" key="7">
    <source>
        <dbReference type="PROSITE" id="PS51211"/>
    </source>
</evidence>
<accession>A0AAV2RDH0</accession>
<dbReference type="GO" id="GO:0008289">
    <property type="term" value="F:lipid binding"/>
    <property type="evidence" value="ECO:0007669"/>
    <property type="project" value="InterPro"/>
</dbReference>
<protein>
    <recommendedName>
        <fullName evidence="7">Vitellogenin domain-containing protein</fullName>
    </recommendedName>
</protein>
<keyword evidence="4" id="KW-0256">Endoplasmic reticulum</keyword>
<comment type="caution">
    <text evidence="8">The sequence shown here is derived from an EMBL/GenBank/DDBJ whole genome shotgun (WGS) entry which is preliminary data.</text>
</comment>
<evidence type="ECO:0000256" key="2">
    <source>
        <dbReference type="ARBA" id="ARBA00022448"/>
    </source>
</evidence>
<dbReference type="InterPro" id="IPR001747">
    <property type="entry name" value="Vitellogenin_N"/>
</dbReference>
<proteinExistence type="predicted"/>